<evidence type="ECO:0000256" key="9">
    <source>
        <dbReference type="ARBA" id="ARBA00032931"/>
    </source>
</evidence>
<evidence type="ECO:0000256" key="3">
    <source>
        <dbReference type="ARBA" id="ARBA00013047"/>
    </source>
</evidence>
<keyword evidence="5 14" id="KW-0436">Ligase</keyword>
<evidence type="ECO:0000256" key="8">
    <source>
        <dbReference type="ARBA" id="ARBA00031908"/>
    </source>
</evidence>
<evidence type="ECO:0000256" key="7">
    <source>
        <dbReference type="ARBA" id="ARBA00022840"/>
    </source>
</evidence>
<dbReference type="Gene3D" id="3.30.1330.10">
    <property type="entry name" value="PurM-like, N-terminal domain"/>
    <property type="match status" value="1"/>
</dbReference>
<evidence type="ECO:0000313" key="14">
    <source>
        <dbReference type="EMBL" id="MFB5761888.1"/>
    </source>
</evidence>
<evidence type="ECO:0000256" key="2">
    <source>
        <dbReference type="ARBA" id="ARBA00010280"/>
    </source>
</evidence>
<dbReference type="Pfam" id="PF02769">
    <property type="entry name" value="AIRS_C"/>
    <property type="match status" value="1"/>
</dbReference>
<dbReference type="GO" id="GO:0004641">
    <property type="term" value="F:phosphoribosylformylglycinamidine cyclo-ligase activity"/>
    <property type="evidence" value="ECO:0007669"/>
    <property type="project" value="UniProtKB-EC"/>
</dbReference>
<evidence type="ECO:0000313" key="15">
    <source>
        <dbReference type="Proteomes" id="UP001580430"/>
    </source>
</evidence>
<comment type="similarity">
    <text evidence="2">Belongs to the AIR synthase family.</text>
</comment>
<evidence type="ECO:0000256" key="1">
    <source>
        <dbReference type="ARBA" id="ARBA00004686"/>
    </source>
</evidence>
<evidence type="ECO:0000259" key="13">
    <source>
        <dbReference type="Pfam" id="PF02769"/>
    </source>
</evidence>
<evidence type="ECO:0000256" key="4">
    <source>
        <dbReference type="ARBA" id="ARBA00020367"/>
    </source>
</evidence>
<dbReference type="NCBIfam" id="TIGR00878">
    <property type="entry name" value="purM"/>
    <property type="match status" value="1"/>
</dbReference>
<dbReference type="PANTHER" id="PTHR10520:SF12">
    <property type="entry name" value="TRIFUNCTIONAL PURINE BIOSYNTHETIC PROTEIN ADENOSINE-3"/>
    <property type="match status" value="1"/>
</dbReference>
<dbReference type="InterPro" id="IPR016188">
    <property type="entry name" value="PurM-like_N"/>
</dbReference>
<dbReference type="InterPro" id="IPR010918">
    <property type="entry name" value="PurM-like_C_dom"/>
</dbReference>
<dbReference type="Pfam" id="PF00586">
    <property type="entry name" value="AIRS"/>
    <property type="match status" value="1"/>
</dbReference>
<dbReference type="InterPro" id="IPR036676">
    <property type="entry name" value="PurM-like_C_sf"/>
</dbReference>
<comment type="pathway">
    <text evidence="1">Purine metabolism; IMP biosynthesis via de novo pathway; 5-amino-1-(5-phospho-D-ribosyl)imidazole from N(2)-formyl-N(1)-(5-phospho-D-ribosyl)glycinamide: step 2/2.</text>
</comment>
<comment type="caution">
    <text evidence="14">The sequence shown here is derived from an EMBL/GenBank/DDBJ whole genome shotgun (WGS) entry which is preliminary data.</text>
</comment>
<keyword evidence="6" id="KW-0547">Nucleotide-binding</keyword>
<comment type="catalytic activity">
    <reaction evidence="11">
        <text>2-formamido-N(1)-(5-O-phospho-beta-D-ribosyl)acetamidine + ATP = 5-amino-1-(5-phospho-beta-D-ribosyl)imidazole + ADP + phosphate + H(+)</text>
        <dbReference type="Rhea" id="RHEA:23032"/>
        <dbReference type="ChEBI" id="CHEBI:15378"/>
        <dbReference type="ChEBI" id="CHEBI:30616"/>
        <dbReference type="ChEBI" id="CHEBI:43474"/>
        <dbReference type="ChEBI" id="CHEBI:137981"/>
        <dbReference type="ChEBI" id="CHEBI:147287"/>
        <dbReference type="ChEBI" id="CHEBI:456216"/>
        <dbReference type="EC" id="6.3.3.1"/>
    </reaction>
</comment>
<name>A0ABV5C2Y6_9BACL</name>
<proteinExistence type="inferred from homology"/>
<dbReference type="Proteomes" id="UP001580430">
    <property type="component" value="Unassembled WGS sequence"/>
</dbReference>
<dbReference type="CDD" id="cd02196">
    <property type="entry name" value="PurM"/>
    <property type="match status" value="1"/>
</dbReference>
<dbReference type="SUPFAM" id="SSF56042">
    <property type="entry name" value="PurM C-terminal domain-like"/>
    <property type="match status" value="1"/>
</dbReference>
<evidence type="ECO:0000256" key="10">
    <source>
        <dbReference type="ARBA" id="ARBA00033093"/>
    </source>
</evidence>
<evidence type="ECO:0000256" key="6">
    <source>
        <dbReference type="ARBA" id="ARBA00022741"/>
    </source>
</evidence>
<organism evidence="14 15">
    <name type="scientific">Paenibacillus medicaginis</name>
    <dbReference type="NCBI Taxonomy" id="1470560"/>
    <lineage>
        <taxon>Bacteria</taxon>
        <taxon>Bacillati</taxon>
        <taxon>Bacillota</taxon>
        <taxon>Bacilli</taxon>
        <taxon>Bacillales</taxon>
        <taxon>Paenibacillaceae</taxon>
        <taxon>Paenibacillus</taxon>
    </lineage>
</organism>
<feature type="domain" description="PurM-like N-terminal" evidence="12">
    <location>
        <begin position="71"/>
        <end position="162"/>
    </location>
</feature>
<dbReference type="SUPFAM" id="SSF55326">
    <property type="entry name" value="PurM N-terminal domain-like"/>
    <property type="match status" value="1"/>
</dbReference>
<dbReference type="EC" id="6.3.3.1" evidence="3"/>
<dbReference type="RefSeq" id="WP_375521009.1">
    <property type="nucleotide sequence ID" value="NZ_JBHIRY010000015.1"/>
</dbReference>
<evidence type="ECO:0000256" key="5">
    <source>
        <dbReference type="ARBA" id="ARBA00022598"/>
    </source>
</evidence>
<reference evidence="14 15" key="1">
    <citation type="submission" date="2024-09" db="EMBL/GenBank/DDBJ databases">
        <title>Paenibacillus zeirhizospherea sp. nov., isolated from surface of the maize (Zea mays) roots in a horticulture field, Hungary.</title>
        <authorList>
            <person name="Marton D."/>
            <person name="Farkas M."/>
            <person name="Bedics A."/>
            <person name="Toth E."/>
            <person name="Tancsics A."/>
            <person name="Boka K."/>
            <person name="Marati G."/>
            <person name="Kriszt B."/>
            <person name="Cserhati M."/>
        </authorList>
    </citation>
    <scope>NUCLEOTIDE SEQUENCE [LARGE SCALE GENOMIC DNA]</scope>
    <source>
        <strain evidence="14 15">JCM 18446</strain>
    </source>
</reference>
<dbReference type="Gene3D" id="3.90.650.10">
    <property type="entry name" value="PurM-like C-terminal domain"/>
    <property type="match status" value="1"/>
</dbReference>
<sequence length="346" mass="38381">MSNELSYEKSGVNIDIADAAKKEMAESMITSDSRVINRPGAFASLFEARFEGVENPVLVLKAEEPGSKQLLAFQEDKVESICYDLINHLINDIIVMGAKPEVVLDIILCGKMEKNVVVRIVRGISDACKEQDCLLIGGETSEQPRVLPEGEYMLNASVLGVVDKSRIIDGSQIKIGDVVLALASNGLHTNGYSLVRKLLETRPEIMDEKIEGESFMETILRPHKCYYQELKNLFPQSVIKGMAHITGGGIAGNLNRILPPGTSARIELDRMEIMKIFEIIKNYGQVSDQDMLKTFNMGVGITLVADKNDVQMIRQHLQTKGCESYIIGEIIEGDQQVTYTGELNWQ</sequence>
<dbReference type="InterPro" id="IPR004733">
    <property type="entry name" value="PurM_cligase"/>
</dbReference>
<feature type="domain" description="PurM-like C-terminal" evidence="13">
    <location>
        <begin position="174"/>
        <end position="335"/>
    </location>
</feature>
<dbReference type="EMBL" id="JBHIRY010000015">
    <property type="protein sequence ID" value="MFB5761888.1"/>
    <property type="molecule type" value="Genomic_DNA"/>
</dbReference>
<dbReference type="InterPro" id="IPR036921">
    <property type="entry name" value="PurM-like_N_sf"/>
</dbReference>
<evidence type="ECO:0000256" key="11">
    <source>
        <dbReference type="ARBA" id="ARBA00049057"/>
    </source>
</evidence>
<gene>
    <name evidence="14" type="primary">purM</name>
    <name evidence="14" type="ORF">ACE5LO_15975</name>
</gene>
<evidence type="ECO:0000259" key="12">
    <source>
        <dbReference type="Pfam" id="PF00586"/>
    </source>
</evidence>
<accession>A0ABV5C2Y6</accession>
<keyword evidence="15" id="KW-1185">Reference proteome</keyword>
<dbReference type="PANTHER" id="PTHR10520">
    <property type="entry name" value="TRIFUNCTIONAL PURINE BIOSYNTHETIC PROTEIN ADENOSINE-3-RELATED"/>
    <property type="match status" value="1"/>
</dbReference>
<keyword evidence="7" id="KW-0067">ATP-binding</keyword>
<protein>
    <recommendedName>
        <fullName evidence="4">Phosphoribosylformylglycinamidine cyclo-ligase</fullName>
        <ecNumber evidence="3">6.3.3.1</ecNumber>
    </recommendedName>
    <alternativeName>
        <fullName evidence="9">AIR synthase</fullName>
    </alternativeName>
    <alternativeName>
        <fullName evidence="10">AIRS</fullName>
    </alternativeName>
    <alternativeName>
        <fullName evidence="8">Phosphoribosyl-aminoimidazole synthetase</fullName>
    </alternativeName>
</protein>